<organism evidence="2 3">
    <name type="scientific">Mucilaginibacter frigoritolerans</name>
    <dbReference type="NCBI Taxonomy" id="652788"/>
    <lineage>
        <taxon>Bacteria</taxon>
        <taxon>Pseudomonadati</taxon>
        <taxon>Bacteroidota</taxon>
        <taxon>Sphingobacteriia</taxon>
        <taxon>Sphingobacteriales</taxon>
        <taxon>Sphingobacteriaceae</taxon>
        <taxon>Mucilaginibacter</taxon>
    </lineage>
</organism>
<gene>
    <name evidence="2" type="ORF">JN11_02713</name>
</gene>
<feature type="signal peptide" evidence="1">
    <location>
        <begin position="1"/>
        <end position="20"/>
    </location>
</feature>
<dbReference type="EMBL" id="VLLI01000007">
    <property type="protein sequence ID" value="TWI99396.1"/>
    <property type="molecule type" value="Genomic_DNA"/>
</dbReference>
<comment type="caution">
    <text evidence="2">The sequence shown here is derived from an EMBL/GenBank/DDBJ whole genome shotgun (WGS) entry which is preliminary data.</text>
</comment>
<evidence type="ECO:0000256" key="1">
    <source>
        <dbReference type="SAM" id="SignalP"/>
    </source>
</evidence>
<name>A0A562U267_9SPHI</name>
<keyword evidence="1" id="KW-0732">Signal</keyword>
<dbReference type="Proteomes" id="UP000317010">
    <property type="component" value="Unassembled WGS sequence"/>
</dbReference>
<dbReference type="OrthoDB" id="796042at2"/>
<feature type="chain" id="PRO_5022156329" description="Secreted protein (Por secretion system target)" evidence="1">
    <location>
        <begin position="21"/>
        <end position="125"/>
    </location>
</feature>
<evidence type="ECO:0008006" key="4">
    <source>
        <dbReference type="Google" id="ProtNLM"/>
    </source>
</evidence>
<proteinExistence type="predicted"/>
<keyword evidence="3" id="KW-1185">Reference proteome</keyword>
<accession>A0A562U267</accession>
<sequence>MKTSIKLTFLLVLASASVFAANLPKTVVPPSKATITLSSLPSLKGLEVKVDGNTASKAVVIVYDADKNVVYKDVMPALKSMEKGYILTHLQDGQYSLEVIAKNQNIKKDILVYHEGYSKTFMVME</sequence>
<evidence type="ECO:0000313" key="3">
    <source>
        <dbReference type="Proteomes" id="UP000317010"/>
    </source>
</evidence>
<evidence type="ECO:0000313" key="2">
    <source>
        <dbReference type="EMBL" id="TWI99396.1"/>
    </source>
</evidence>
<reference evidence="2 3" key="1">
    <citation type="submission" date="2019-07" db="EMBL/GenBank/DDBJ databases">
        <title>Genomic Encyclopedia of Archaeal and Bacterial Type Strains, Phase II (KMG-II): from individual species to whole genera.</title>
        <authorList>
            <person name="Goeker M."/>
        </authorList>
    </citation>
    <scope>NUCLEOTIDE SEQUENCE [LARGE SCALE GENOMIC DNA]</scope>
    <source>
        <strain evidence="2 3">ATCC BAA-1854</strain>
    </source>
</reference>
<protein>
    <recommendedName>
        <fullName evidence="4">Secreted protein (Por secretion system target)</fullName>
    </recommendedName>
</protein>
<dbReference type="AlphaFoldDB" id="A0A562U267"/>
<dbReference type="RefSeq" id="WP_144913279.1">
    <property type="nucleotide sequence ID" value="NZ_VLLI01000007.1"/>
</dbReference>